<feature type="domain" description="FHA" evidence="2">
    <location>
        <begin position="40"/>
        <end position="90"/>
    </location>
</feature>
<dbReference type="CDD" id="cd00060">
    <property type="entry name" value="FHA"/>
    <property type="match status" value="1"/>
</dbReference>
<sequence length="271" mass="27761">MGSECRAVRPGSELVFNSMFIQLLSSGTPAGSCAKLVEHTTVGSAANCDLVLPDSGAISPVHATIGPGPAGWQIRDQGDLIPVLVNQTALGVGEARTLRLGDYIKIGTSVMQIVAQAPEGTLRPADAPASAPQQPAMLVQTQPATEYATRIAAERLAELGTHRGPSIDPLAMFGGPAPTSVAQGGGSSSTRSSNDLDAMFGLAGASTVRPAVPTLPVDSSLDPLALLGGPSRSPQASAYPEQRQQAGSAIHVPKSRPSDDDALDALFRPKD</sequence>
<dbReference type="Proteomes" id="UP000192761">
    <property type="component" value="Unassembled WGS sequence"/>
</dbReference>
<evidence type="ECO:0000313" key="3">
    <source>
        <dbReference type="EMBL" id="SMC25019.1"/>
    </source>
</evidence>
<name>A0A1W1XM14_9NEIS</name>
<dbReference type="STRING" id="1121001.SAMN02745857_02037"/>
<accession>A0A1W1XM14</accession>
<evidence type="ECO:0000259" key="2">
    <source>
        <dbReference type="PROSITE" id="PS50006"/>
    </source>
</evidence>
<feature type="compositionally biased region" description="Polar residues" evidence="1">
    <location>
        <begin position="232"/>
        <end position="247"/>
    </location>
</feature>
<evidence type="ECO:0000256" key="1">
    <source>
        <dbReference type="SAM" id="MobiDB-lite"/>
    </source>
</evidence>
<organism evidence="3 4">
    <name type="scientific">Andreprevotia lacus DSM 23236</name>
    <dbReference type="NCBI Taxonomy" id="1121001"/>
    <lineage>
        <taxon>Bacteria</taxon>
        <taxon>Pseudomonadati</taxon>
        <taxon>Pseudomonadota</taxon>
        <taxon>Betaproteobacteria</taxon>
        <taxon>Neisseriales</taxon>
        <taxon>Chitinibacteraceae</taxon>
        <taxon>Andreprevotia</taxon>
    </lineage>
</organism>
<evidence type="ECO:0000313" key="4">
    <source>
        <dbReference type="Proteomes" id="UP000192761"/>
    </source>
</evidence>
<feature type="region of interest" description="Disordered" evidence="1">
    <location>
        <begin position="174"/>
        <end position="195"/>
    </location>
</feature>
<dbReference type="Gene3D" id="2.60.200.20">
    <property type="match status" value="1"/>
</dbReference>
<dbReference type="InterPro" id="IPR032030">
    <property type="entry name" value="YscD_cytoplasmic_dom"/>
</dbReference>
<dbReference type="EMBL" id="FWXD01000010">
    <property type="protein sequence ID" value="SMC25019.1"/>
    <property type="molecule type" value="Genomic_DNA"/>
</dbReference>
<gene>
    <name evidence="3" type="ORF">SAMN02745857_02037</name>
</gene>
<dbReference type="SUPFAM" id="SSF49879">
    <property type="entry name" value="SMAD/FHA domain"/>
    <property type="match status" value="1"/>
</dbReference>
<dbReference type="PROSITE" id="PS50006">
    <property type="entry name" value="FHA_DOMAIN"/>
    <property type="match status" value="1"/>
</dbReference>
<keyword evidence="4" id="KW-1185">Reference proteome</keyword>
<dbReference type="AlphaFoldDB" id="A0A1W1XM14"/>
<protein>
    <submittedName>
        <fullName evidence="3">FHA domain-containing protein</fullName>
    </submittedName>
</protein>
<proteinExistence type="predicted"/>
<dbReference type="Pfam" id="PF16697">
    <property type="entry name" value="Yop-YscD_cpl"/>
    <property type="match status" value="1"/>
</dbReference>
<feature type="region of interest" description="Disordered" evidence="1">
    <location>
        <begin position="222"/>
        <end position="271"/>
    </location>
</feature>
<dbReference type="OrthoDB" id="273564at2"/>
<dbReference type="InterPro" id="IPR008984">
    <property type="entry name" value="SMAD_FHA_dom_sf"/>
</dbReference>
<reference evidence="3 4" key="1">
    <citation type="submission" date="2017-04" db="EMBL/GenBank/DDBJ databases">
        <authorList>
            <person name="Afonso C.L."/>
            <person name="Miller P.J."/>
            <person name="Scott M.A."/>
            <person name="Spackman E."/>
            <person name="Goraichik I."/>
            <person name="Dimitrov K.M."/>
            <person name="Suarez D.L."/>
            <person name="Swayne D.E."/>
        </authorList>
    </citation>
    <scope>NUCLEOTIDE SEQUENCE [LARGE SCALE GENOMIC DNA]</scope>
    <source>
        <strain evidence="3 4">DSM 23236</strain>
    </source>
</reference>
<dbReference type="InterPro" id="IPR000253">
    <property type="entry name" value="FHA_dom"/>
</dbReference>